<evidence type="ECO:0000313" key="3">
    <source>
        <dbReference type="Proteomes" id="UP000664288"/>
    </source>
</evidence>
<name>A0ABS3J7Y6_9HYPH</name>
<dbReference type="Gene3D" id="3.90.226.10">
    <property type="entry name" value="2-enoyl-CoA Hydratase, Chain A, domain 1"/>
    <property type="match status" value="1"/>
</dbReference>
<evidence type="ECO:0008006" key="4">
    <source>
        <dbReference type="Google" id="ProtNLM"/>
    </source>
</evidence>
<keyword evidence="3" id="KW-1185">Reference proteome</keyword>
<protein>
    <recommendedName>
        <fullName evidence="4">Clp protease ClpP</fullName>
    </recommendedName>
</protein>
<evidence type="ECO:0000256" key="1">
    <source>
        <dbReference type="SAM" id="MobiDB-lite"/>
    </source>
</evidence>
<accession>A0ABS3J7Y6</accession>
<dbReference type="Proteomes" id="UP000664288">
    <property type="component" value="Unassembled WGS sequence"/>
</dbReference>
<dbReference type="SUPFAM" id="SSF52096">
    <property type="entry name" value="ClpP/crotonase"/>
    <property type="match status" value="1"/>
</dbReference>
<comment type="caution">
    <text evidence="2">The sequence shown here is derived from an EMBL/GenBank/DDBJ whole genome shotgun (WGS) entry which is preliminary data.</text>
</comment>
<dbReference type="InterPro" id="IPR029045">
    <property type="entry name" value="ClpP/crotonase-like_dom_sf"/>
</dbReference>
<evidence type="ECO:0000313" key="2">
    <source>
        <dbReference type="EMBL" id="MBO0905778.1"/>
    </source>
</evidence>
<dbReference type="RefSeq" id="WP_207352409.1">
    <property type="nucleotide sequence ID" value="NZ_JAFMPY010000025.1"/>
</dbReference>
<feature type="region of interest" description="Disordered" evidence="1">
    <location>
        <begin position="378"/>
        <end position="397"/>
    </location>
</feature>
<organism evidence="2 3">
    <name type="scientific">Jiella sonneratiae</name>
    <dbReference type="NCBI Taxonomy" id="2816856"/>
    <lineage>
        <taxon>Bacteria</taxon>
        <taxon>Pseudomonadati</taxon>
        <taxon>Pseudomonadota</taxon>
        <taxon>Alphaproteobacteria</taxon>
        <taxon>Hyphomicrobiales</taxon>
        <taxon>Aurantimonadaceae</taxon>
        <taxon>Jiella</taxon>
    </lineage>
</organism>
<reference evidence="2 3" key="1">
    <citation type="submission" date="2021-03" db="EMBL/GenBank/DDBJ databases">
        <title>Whole genome sequence of Jiella sp. MQZ13P-4.</title>
        <authorList>
            <person name="Tuo L."/>
        </authorList>
    </citation>
    <scope>NUCLEOTIDE SEQUENCE [LARGE SCALE GENOMIC DNA]</scope>
    <source>
        <strain evidence="2 3">MQZ13P-4</strain>
    </source>
</reference>
<dbReference type="EMBL" id="JAFMPY010000025">
    <property type="protein sequence ID" value="MBO0905778.1"/>
    <property type="molecule type" value="Genomic_DNA"/>
</dbReference>
<proteinExistence type="predicted"/>
<gene>
    <name evidence="2" type="ORF">J1C47_19205</name>
</gene>
<sequence>MAGSYLAIASVWTPASAAELRLLRNAYGASREEPVIALTGTIAKGDAEKLVALVETLCRSRECDVQNTAAMLTLDSPGGTFTEGIALARAMREKNVASVVEAGHVCLSACALAWLGGSSFHATGGVGTYVDRFVEPGARIGFHSPYVSPAAIAALPDAERLETQASGLRLGISALVGFLAEFNVNPLVIDRIVAMGPDAVMAIDTVADVVAFGGELPKVPLSALSLDRAAITRNVCEKLLALHYRTGLDGVGALASNFGEASTGKTREGEAFLGYDIDDRPLTLAFCGATASQTIPSSDFTVSLARMAWKEDVSDTYTEPFTSFVFSATGWNQAAYDGQRASQSVLRLTPMVSWVLPKDMKIADLPERVRAIIEADKRGVAPPADPEPQEVAATGDAAKDRPVAVAARADPFAAFSADGLAGATPLIEQEGLRIYRFGDLDVELEVGPAALLADEKARRGAIDRRHLTYAKDFAGAFVYSGVAPDRRSGFYNLGLDGGATAATIRMKFLLGADGRASREAQALIGRIACSARFEAAALPCAKK</sequence>